<gene>
    <name evidence="1" type="ORF">PQBR55_0036</name>
</gene>
<geneLocation type="plasmid" evidence="1">
    <name>pQBR55</name>
</geneLocation>
<reference evidence="1" key="2">
    <citation type="submission" date="2015-06" db="EMBL/GenBank/DDBJ databases">
        <title>Environmentally co-occuring mercury resistance plasmids are genetically and phenotypically diverse and confer variable context-dependent fitness effects.</title>
        <authorList>
            <person name="Hall J.P.J."/>
            <person name="Harrison E."/>
            <person name="Lilley A.K."/>
            <person name="Paterson S."/>
            <person name="Spiers A.J."/>
            <person name="Brockhurst M.A."/>
        </authorList>
    </citation>
    <scope>NUCLEOTIDE SEQUENCE [LARGE SCALE GENOMIC DNA]</scope>
    <source>
        <strain evidence="1">SBW25</strain>
        <plasmid evidence="1">pQBR55</plasmid>
    </source>
</reference>
<organism evidence="1">
    <name type="scientific">Pseudomonas fluorescens (strain SBW25)</name>
    <dbReference type="NCBI Taxonomy" id="216595"/>
    <lineage>
        <taxon>Bacteria</taxon>
        <taxon>Pseudomonadati</taxon>
        <taxon>Pseudomonadota</taxon>
        <taxon>Gammaproteobacteria</taxon>
        <taxon>Pseudomonadales</taxon>
        <taxon>Pseudomonadaceae</taxon>
        <taxon>Pseudomonas</taxon>
    </lineage>
</organism>
<evidence type="ECO:0000313" key="1">
    <source>
        <dbReference type="EMBL" id="CEK42415.1"/>
    </source>
</evidence>
<keyword evidence="1" id="KW-0614">Plasmid</keyword>
<dbReference type="AlphaFoldDB" id="A0A0G4E5E6"/>
<dbReference type="RefSeq" id="WP_176456032.1">
    <property type="nucleotide sequence ID" value="NZ_LN713927.1"/>
</dbReference>
<sequence length="77" mass="8671">MTTKAQFDKAAQNLLGDEKYSDLLNSGFSRPDFCREIAQDEFVDNLFSPSTKQADLDLIRRVADRLWKGDGVTGLDD</sequence>
<protein>
    <submittedName>
        <fullName evidence="1">Uncharacterized protein</fullName>
    </submittedName>
</protein>
<name>A0A0G4E5E6_PSEFS</name>
<accession>A0A0G4E5E6</accession>
<proteinExistence type="predicted"/>
<reference evidence="1" key="1">
    <citation type="submission" date="2014-12" db="EMBL/GenBank/DDBJ databases">
        <authorList>
            <person name="Hall J."/>
        </authorList>
    </citation>
    <scope>NUCLEOTIDE SEQUENCE [LARGE SCALE GENOMIC DNA]</scope>
    <source>
        <strain evidence="1">SBW25</strain>
        <plasmid evidence="1">pQBR55</plasmid>
    </source>
</reference>
<dbReference type="EMBL" id="LN713927">
    <property type="protein sequence ID" value="CEK42415.1"/>
    <property type="molecule type" value="Genomic_DNA"/>
</dbReference>